<gene>
    <name evidence="3" type="ORF">AAFF_G00199370</name>
</gene>
<accession>A0AAD7W580</accession>
<evidence type="ECO:0000313" key="3">
    <source>
        <dbReference type="EMBL" id="KAJ8384731.1"/>
    </source>
</evidence>
<name>A0AAD7W580_9TELE</name>
<proteinExistence type="predicted"/>
<sequence>MRRTESVMSFHVDLGPSMLGDVLNVMEKEEEDDLGFEEGGVSPPLSAREEGDEAEDKGEGRRRSRRRRRRRRKRETHCSPRSGLPAWKKRRTTVRAPAPRSPSPTTTTANQTPAPPPARALPPWRRYHPASCRGGKRTAPT</sequence>
<dbReference type="EMBL" id="JAINUG010000266">
    <property type="protein sequence ID" value="KAJ8384731.1"/>
    <property type="molecule type" value="Genomic_DNA"/>
</dbReference>
<dbReference type="Pfam" id="PF14957">
    <property type="entry name" value="BORG_CEP"/>
    <property type="match status" value="1"/>
</dbReference>
<feature type="compositionally biased region" description="Basic residues" evidence="1">
    <location>
        <begin position="60"/>
        <end position="75"/>
    </location>
</feature>
<evidence type="ECO:0000256" key="1">
    <source>
        <dbReference type="SAM" id="MobiDB-lite"/>
    </source>
</evidence>
<dbReference type="AlphaFoldDB" id="A0AAD7W580"/>
<dbReference type="InterPro" id="IPR029273">
    <property type="entry name" value="Cdc42_effect-like"/>
</dbReference>
<dbReference type="Proteomes" id="UP001221898">
    <property type="component" value="Unassembled WGS sequence"/>
</dbReference>
<evidence type="ECO:0000313" key="4">
    <source>
        <dbReference type="Proteomes" id="UP001221898"/>
    </source>
</evidence>
<organism evidence="3 4">
    <name type="scientific">Aldrovandia affinis</name>
    <dbReference type="NCBI Taxonomy" id="143900"/>
    <lineage>
        <taxon>Eukaryota</taxon>
        <taxon>Metazoa</taxon>
        <taxon>Chordata</taxon>
        <taxon>Craniata</taxon>
        <taxon>Vertebrata</taxon>
        <taxon>Euteleostomi</taxon>
        <taxon>Actinopterygii</taxon>
        <taxon>Neopterygii</taxon>
        <taxon>Teleostei</taxon>
        <taxon>Notacanthiformes</taxon>
        <taxon>Halosauridae</taxon>
        <taxon>Aldrovandia</taxon>
    </lineage>
</organism>
<protein>
    <recommendedName>
        <fullName evidence="2">Cdc42 effector-like domain-containing protein</fullName>
    </recommendedName>
</protein>
<keyword evidence="4" id="KW-1185">Reference proteome</keyword>
<reference evidence="3" key="1">
    <citation type="journal article" date="2023" name="Science">
        <title>Genome structures resolve the early diversification of teleost fishes.</title>
        <authorList>
            <person name="Parey E."/>
            <person name="Louis A."/>
            <person name="Montfort J."/>
            <person name="Bouchez O."/>
            <person name="Roques C."/>
            <person name="Iampietro C."/>
            <person name="Lluch J."/>
            <person name="Castinel A."/>
            <person name="Donnadieu C."/>
            <person name="Desvignes T."/>
            <person name="Floi Bucao C."/>
            <person name="Jouanno E."/>
            <person name="Wen M."/>
            <person name="Mejri S."/>
            <person name="Dirks R."/>
            <person name="Jansen H."/>
            <person name="Henkel C."/>
            <person name="Chen W.J."/>
            <person name="Zahm M."/>
            <person name="Cabau C."/>
            <person name="Klopp C."/>
            <person name="Thompson A.W."/>
            <person name="Robinson-Rechavi M."/>
            <person name="Braasch I."/>
            <person name="Lecointre G."/>
            <person name="Bobe J."/>
            <person name="Postlethwait J.H."/>
            <person name="Berthelot C."/>
            <person name="Roest Crollius H."/>
            <person name="Guiguen Y."/>
        </authorList>
    </citation>
    <scope>NUCLEOTIDE SEQUENCE</scope>
    <source>
        <strain evidence="3">NC1722</strain>
    </source>
</reference>
<evidence type="ECO:0000259" key="2">
    <source>
        <dbReference type="Pfam" id="PF14957"/>
    </source>
</evidence>
<feature type="region of interest" description="Disordered" evidence="1">
    <location>
        <begin position="23"/>
        <end position="141"/>
    </location>
</feature>
<feature type="domain" description="Cdc42 effector-like" evidence="2">
    <location>
        <begin position="1"/>
        <end position="29"/>
    </location>
</feature>
<feature type="compositionally biased region" description="Low complexity" evidence="1">
    <location>
        <begin position="95"/>
        <end position="112"/>
    </location>
</feature>
<comment type="caution">
    <text evidence="3">The sequence shown here is derived from an EMBL/GenBank/DDBJ whole genome shotgun (WGS) entry which is preliminary data.</text>
</comment>